<sequence>MVTLIGLCHDEKWRDIALSEVNSSFRSLLARFTPEPAAFRDMMRHTNTIISGSTALYFLHRQPCTWTPGDTDIIVAPAHFDTTLRFIMALPGAVITYDSRNVPAGLYQAIGATLDRLVKITTDMGAFDVMMSREISPYHPITHYWTTLVMNALTADFFVCAYPTLTYSHRGAIQSHSSRPVPLQKYINRGFTFFTVGGQPDLHSSCATTIACSRRHRYFGDDNCLVFPIIDGSPPLDMANTQPLNFNISSAWQLGGRPCSNINCFIPIPRVALTMIVNGGWQAGLRLIEE</sequence>
<comment type="caution">
    <text evidence="1">The sequence shown here is derived from an EMBL/GenBank/DDBJ whole genome shotgun (WGS) entry which is preliminary data.</text>
</comment>
<evidence type="ECO:0000313" key="2">
    <source>
        <dbReference type="Proteomes" id="UP001385951"/>
    </source>
</evidence>
<reference evidence="1 2" key="1">
    <citation type="submission" date="2022-09" db="EMBL/GenBank/DDBJ databases">
        <authorList>
            <person name="Palmer J.M."/>
        </authorList>
    </citation>
    <scope>NUCLEOTIDE SEQUENCE [LARGE SCALE GENOMIC DNA]</scope>
    <source>
        <strain evidence="1 2">DSM 7382</strain>
    </source>
</reference>
<evidence type="ECO:0000313" key="1">
    <source>
        <dbReference type="EMBL" id="KAK7681748.1"/>
    </source>
</evidence>
<organism evidence="1 2">
    <name type="scientific">Cerrena zonata</name>
    <dbReference type="NCBI Taxonomy" id="2478898"/>
    <lineage>
        <taxon>Eukaryota</taxon>
        <taxon>Fungi</taxon>
        <taxon>Dikarya</taxon>
        <taxon>Basidiomycota</taxon>
        <taxon>Agaricomycotina</taxon>
        <taxon>Agaricomycetes</taxon>
        <taxon>Polyporales</taxon>
        <taxon>Cerrenaceae</taxon>
        <taxon>Cerrena</taxon>
    </lineage>
</organism>
<gene>
    <name evidence="1" type="ORF">QCA50_015095</name>
</gene>
<protein>
    <submittedName>
        <fullName evidence="1">Uncharacterized protein</fullName>
    </submittedName>
</protein>
<keyword evidence="2" id="KW-1185">Reference proteome</keyword>
<dbReference type="Proteomes" id="UP001385951">
    <property type="component" value="Unassembled WGS sequence"/>
</dbReference>
<dbReference type="AlphaFoldDB" id="A0AAW0FKU0"/>
<name>A0AAW0FKU0_9APHY</name>
<accession>A0AAW0FKU0</accession>
<dbReference type="EMBL" id="JASBNA010000039">
    <property type="protein sequence ID" value="KAK7681748.1"/>
    <property type="molecule type" value="Genomic_DNA"/>
</dbReference>
<proteinExistence type="predicted"/>